<feature type="transmembrane region" description="Helical" evidence="1">
    <location>
        <begin position="876"/>
        <end position="894"/>
    </location>
</feature>
<feature type="transmembrane region" description="Helical" evidence="1">
    <location>
        <begin position="697"/>
        <end position="715"/>
    </location>
</feature>
<feature type="transmembrane region" description="Helical" evidence="1">
    <location>
        <begin position="988"/>
        <end position="1009"/>
    </location>
</feature>
<sequence length="1164" mass="134651">MKHVSKKERTIIFNKELEALREGEYIHDELYENVKNAHHRYTLGAYSVENNLTASKVAIDEYNPTESPIPPEKEEQSNRLSNNNQIGVVIPKKVKPPKPKKQKSPEQIRDRNITWTLILGVILLLIGGLYVATSNWSIMANEMKMISIALVSVVFFGISWFSFRVLKIEKTAFAFLTLASLFIPIVILSIGYFQLFNEWFSLAGEGKYLFIGIAALICLPMYLVISQKFKSRIFVWISLVTSSISIGFLIASLHLTNDAFYFGIMFYNAVLLVGYHKLYKLQKIQLFLKELPNYAQLNLVISTLLMLIIYENELFYSFNVILTAILYMSMVFVYQTKHYHFVFSALLVYGIYQFIENSFLHQFNVILFALVGFLFIGLQFALQKDEFLKRMFQYTSGIISFFAFIYISLQGILLQMNQPSEFMFMAYLLISLNYLYLAYKTKHRLFSYLTPIFLIVAGFESFEIVNNLINLMYFEMYIFGYAVVIFALCYLFNQWKITLPIKISSLIISMLTMIFAMGLALFHESITQVSLMLLVFGFILFATNKSIQKIYVREIIAVFIPIIWLLSGIFSFDYFINYLKLGWYEAVLGFPFHLSVCSLVLLCISHIWNKLKEQSLSLTTFLISQVAYTAGLFLLLDPNVEKMFVRPALLFVGIGMYILLAKRLKMNGLWVFPSITSLLFLLSLISTINIINSLSLSIYLLIISIILLTVSIWVGKKYEFIHPYFFWTAQLYLPIAIVASLLLFVLQDSNPNTLFLALFVYIYSVITSNEEWRRKLFLYLSFTTLMLLVVCNIIDLDGSSIQLDFALFITSMIIGVLWLLVNSDWRKRIDFYLIPLSMIGILTLVKNANTDLTNVVIGMIYIAFTLFLLHQRRWTLLNFIPLLLSIVLLIQYQYQLSEQIMIIVCVIGFILLKIIGEVCYKSIVAIKGAHQLYIDWYTFISLLYLVMLYPFIGFQDSLWMQLIPALLMVYWIFSQIKRVELRLTKKIMTTLTGISILYPYYILIMNLEIPKLIEIESYVLPWIVLTAILSKLTWKQNHKQMKWIQAVVTLIVAVVLVVDAQLSHTINDAIVVGTLSLISLLGGLHYKIKSYFFIGSGVLLLNLFIQTKPLWGNAPFWVYLLVAGLILIGFASFYERQKKKTDRDGNSMMKGNVKKVKERFKEWE</sequence>
<feature type="transmembrane region" description="Helical" evidence="1">
    <location>
        <begin position="113"/>
        <end position="133"/>
    </location>
</feature>
<feature type="transmembrane region" description="Helical" evidence="1">
    <location>
        <begin position="643"/>
        <end position="661"/>
    </location>
</feature>
<feature type="transmembrane region" description="Helical" evidence="1">
    <location>
        <begin position="555"/>
        <end position="576"/>
    </location>
</feature>
<feature type="transmembrane region" description="Helical" evidence="1">
    <location>
        <begin position="900"/>
        <end position="920"/>
    </location>
</feature>
<feature type="transmembrane region" description="Helical" evidence="1">
    <location>
        <begin position="801"/>
        <end position="822"/>
    </location>
</feature>
<feature type="transmembrane region" description="Helical" evidence="1">
    <location>
        <begin position="526"/>
        <end position="543"/>
    </location>
</feature>
<feature type="transmembrane region" description="Helical" evidence="1">
    <location>
        <begin position="616"/>
        <end position="637"/>
    </location>
</feature>
<feature type="transmembrane region" description="Helical" evidence="1">
    <location>
        <begin position="1043"/>
        <end position="1060"/>
    </location>
</feature>
<comment type="caution">
    <text evidence="2">The sequence shown here is derived from an EMBL/GenBank/DDBJ whole genome shotgun (WGS) entry which is preliminary data.</text>
</comment>
<feature type="transmembrane region" description="Helical" evidence="1">
    <location>
        <begin position="1066"/>
        <end position="1084"/>
    </location>
</feature>
<accession>A0ABT9IWI5</accession>
<proteinExistence type="predicted"/>
<keyword evidence="1" id="KW-0472">Membrane</keyword>
<feature type="transmembrane region" description="Helical" evidence="1">
    <location>
        <begin position="422"/>
        <end position="439"/>
    </location>
</feature>
<dbReference type="NCBIfam" id="NF047321">
    <property type="entry name" value="SCO7613_CTERM"/>
    <property type="match status" value="1"/>
</dbReference>
<feature type="transmembrane region" description="Helical" evidence="1">
    <location>
        <begin position="829"/>
        <end position="846"/>
    </location>
</feature>
<keyword evidence="1" id="KW-1133">Transmembrane helix</keyword>
<feature type="transmembrane region" description="Helical" evidence="1">
    <location>
        <begin position="668"/>
        <end position="691"/>
    </location>
</feature>
<protein>
    <recommendedName>
        <fullName evidence="4">DUF2157 domain-containing protein</fullName>
    </recommendedName>
</protein>
<feature type="transmembrane region" description="Helical" evidence="1">
    <location>
        <begin position="339"/>
        <end position="355"/>
    </location>
</feature>
<feature type="transmembrane region" description="Helical" evidence="1">
    <location>
        <begin position="852"/>
        <end position="869"/>
    </location>
</feature>
<feature type="transmembrane region" description="Helical" evidence="1">
    <location>
        <begin position="1116"/>
        <end position="1134"/>
    </location>
</feature>
<feature type="transmembrane region" description="Helical" evidence="1">
    <location>
        <begin position="259"/>
        <end position="279"/>
    </location>
</feature>
<name>A0ABT9IWI5_9BACL</name>
<dbReference type="RefSeq" id="WP_305991036.1">
    <property type="nucleotide sequence ID" value="NZ_JAVAMP010000002.1"/>
</dbReference>
<feature type="transmembrane region" description="Helical" evidence="1">
    <location>
        <begin position="208"/>
        <end position="226"/>
    </location>
</feature>
<feature type="transmembrane region" description="Helical" evidence="1">
    <location>
        <begin position="471"/>
        <end position="492"/>
    </location>
</feature>
<reference evidence="2 3" key="1">
    <citation type="submission" date="2023-08" db="EMBL/GenBank/DDBJ databases">
        <authorList>
            <person name="Park J.-S."/>
        </authorList>
    </citation>
    <scope>NUCLEOTIDE SEQUENCE [LARGE SCALE GENOMIC DNA]</scope>
    <source>
        <strain evidence="2 3">2205SS18-9</strain>
    </source>
</reference>
<feature type="transmembrane region" description="Helical" evidence="1">
    <location>
        <begin position="233"/>
        <end position="253"/>
    </location>
</feature>
<feature type="transmembrane region" description="Helical" evidence="1">
    <location>
        <begin position="499"/>
        <end position="520"/>
    </location>
</feature>
<organism evidence="2 3">
    <name type="scientific">Chengkuizengella axinellae</name>
    <dbReference type="NCBI Taxonomy" id="3064388"/>
    <lineage>
        <taxon>Bacteria</taxon>
        <taxon>Bacillati</taxon>
        <taxon>Bacillota</taxon>
        <taxon>Bacilli</taxon>
        <taxon>Bacillales</taxon>
        <taxon>Paenibacillaceae</taxon>
        <taxon>Chengkuizengella</taxon>
    </lineage>
</organism>
<feature type="transmembrane region" description="Helical" evidence="1">
    <location>
        <begin position="752"/>
        <end position="769"/>
    </location>
</feature>
<evidence type="ECO:0000313" key="2">
    <source>
        <dbReference type="EMBL" id="MDP5273731.1"/>
    </source>
</evidence>
<keyword evidence="3" id="KW-1185">Reference proteome</keyword>
<feature type="transmembrane region" description="Helical" evidence="1">
    <location>
        <begin position="582"/>
        <end position="604"/>
    </location>
</feature>
<gene>
    <name evidence="2" type="ORF">Q5Y73_06425</name>
</gene>
<feature type="transmembrane region" description="Helical" evidence="1">
    <location>
        <begin position="173"/>
        <end position="196"/>
    </location>
</feature>
<feature type="transmembrane region" description="Helical" evidence="1">
    <location>
        <begin position="958"/>
        <end position="976"/>
    </location>
</feature>
<feature type="transmembrane region" description="Helical" evidence="1">
    <location>
        <begin position="932"/>
        <end position="952"/>
    </location>
</feature>
<dbReference type="EMBL" id="JAVAMP010000002">
    <property type="protein sequence ID" value="MDP5273731.1"/>
    <property type="molecule type" value="Genomic_DNA"/>
</dbReference>
<feature type="transmembrane region" description="Helical" evidence="1">
    <location>
        <begin position="446"/>
        <end position="465"/>
    </location>
</feature>
<evidence type="ECO:0000313" key="3">
    <source>
        <dbReference type="Proteomes" id="UP001231941"/>
    </source>
</evidence>
<feature type="transmembrane region" description="Helical" evidence="1">
    <location>
        <begin position="316"/>
        <end position="334"/>
    </location>
</feature>
<feature type="transmembrane region" description="Helical" evidence="1">
    <location>
        <begin position="145"/>
        <end position="166"/>
    </location>
</feature>
<feature type="transmembrane region" description="Helical" evidence="1">
    <location>
        <begin position="291"/>
        <end position="310"/>
    </location>
</feature>
<dbReference type="Proteomes" id="UP001231941">
    <property type="component" value="Unassembled WGS sequence"/>
</dbReference>
<evidence type="ECO:0000256" key="1">
    <source>
        <dbReference type="SAM" id="Phobius"/>
    </source>
</evidence>
<dbReference type="InterPro" id="IPR058062">
    <property type="entry name" value="SCO7613_C"/>
</dbReference>
<feature type="transmembrane region" description="Helical" evidence="1">
    <location>
        <begin position="776"/>
        <end position="795"/>
    </location>
</feature>
<feature type="transmembrane region" description="Helical" evidence="1">
    <location>
        <begin position="724"/>
        <end position="746"/>
    </location>
</feature>
<feature type="transmembrane region" description="Helical" evidence="1">
    <location>
        <begin position="1015"/>
        <end position="1034"/>
    </location>
</feature>
<feature type="transmembrane region" description="Helical" evidence="1">
    <location>
        <begin position="361"/>
        <end position="382"/>
    </location>
</feature>
<feature type="transmembrane region" description="Helical" evidence="1">
    <location>
        <begin position="1091"/>
        <end position="1110"/>
    </location>
</feature>
<evidence type="ECO:0008006" key="4">
    <source>
        <dbReference type="Google" id="ProtNLM"/>
    </source>
</evidence>
<feature type="transmembrane region" description="Helical" evidence="1">
    <location>
        <begin position="394"/>
        <end position="416"/>
    </location>
</feature>
<keyword evidence="1" id="KW-0812">Transmembrane</keyword>